<organism evidence="2 3">
    <name type="scientific">Nicoliella spurrieriana</name>
    <dbReference type="NCBI Taxonomy" id="2925830"/>
    <lineage>
        <taxon>Bacteria</taxon>
        <taxon>Bacillati</taxon>
        <taxon>Bacillota</taxon>
        <taxon>Bacilli</taxon>
        <taxon>Lactobacillales</taxon>
        <taxon>Lactobacillaceae</taxon>
        <taxon>Nicoliella</taxon>
    </lineage>
</organism>
<dbReference type="PROSITE" id="PS51257">
    <property type="entry name" value="PROKAR_LIPOPROTEIN"/>
    <property type="match status" value="1"/>
</dbReference>
<sequence>MKRLSVFIAAFASVFLLAACGDGGNSNSSSSKNSSSSETQLTGQSDSDYYQSVIKNGHYLTSKSRGVNVQQDSNQLNLKSFEAGLMNISKKQFSTSKYVFQEGQYVSTDTAEKWLGRKTKSNPEGLNPAGKATKTPLYLQQMDEQDFLTQDGNSLKMSGMTIGLGINSIYYYQKQAYGATYQMKLSDAEIKAQGKKMASEVLARLRKNKALKNIPIVIALYKQAPDDSLVGGNFFAYSVNNGSSTSVSNWKSINAQNYVFPVASGQKGPSNNSDENDFSNFKTQVQNFFPNLSGVTAQAQYINGSLTGMNVNITTQFYSQTEIISFTQYLQSTASKYLPTGIPIDITVGSTTGVQSFLSRDTNEKNFTFHIFNSY</sequence>
<feature type="signal peptide" evidence="1">
    <location>
        <begin position="1"/>
        <end position="18"/>
    </location>
</feature>
<dbReference type="EMBL" id="CP093361">
    <property type="protein sequence ID" value="UQS86386.1"/>
    <property type="molecule type" value="Genomic_DNA"/>
</dbReference>
<proteinExistence type="predicted"/>
<dbReference type="AlphaFoldDB" id="A0A976X587"/>
<dbReference type="RefSeq" id="WP_260116189.1">
    <property type="nucleotide sequence ID" value="NZ_CP093361.1"/>
</dbReference>
<dbReference type="Pfam" id="PF07537">
    <property type="entry name" value="CamS"/>
    <property type="match status" value="1"/>
</dbReference>
<protein>
    <submittedName>
        <fullName evidence="2">CamS family sex pheromone protein</fullName>
    </submittedName>
</protein>
<dbReference type="CDD" id="cd13440">
    <property type="entry name" value="CamS_repeat_2"/>
    <property type="match status" value="1"/>
</dbReference>
<accession>A0A976X587</accession>
<name>A0A976X587_9LACO</name>
<gene>
    <name evidence="2" type="ORF">MOO44_05565</name>
</gene>
<keyword evidence="3" id="KW-1185">Reference proteome</keyword>
<feature type="chain" id="PRO_5039467857" evidence="1">
    <location>
        <begin position="19"/>
        <end position="375"/>
    </location>
</feature>
<keyword evidence="1" id="KW-0732">Signal</keyword>
<dbReference type="Proteomes" id="UP000831181">
    <property type="component" value="Chromosome"/>
</dbReference>
<dbReference type="KEGG" id="lbe:MOO44_05565"/>
<dbReference type="CDD" id="cd13441">
    <property type="entry name" value="CamS_repeat_1"/>
    <property type="match status" value="1"/>
</dbReference>
<dbReference type="InterPro" id="IPR011426">
    <property type="entry name" value="CamS"/>
</dbReference>
<evidence type="ECO:0000256" key="1">
    <source>
        <dbReference type="SAM" id="SignalP"/>
    </source>
</evidence>
<dbReference type="Gene3D" id="3.10.570.10">
    <property type="entry name" value="sex pheromone staph- cam373 precursor domain"/>
    <property type="match status" value="1"/>
</dbReference>
<evidence type="ECO:0000313" key="3">
    <source>
        <dbReference type="Proteomes" id="UP000831181"/>
    </source>
</evidence>
<evidence type="ECO:0000313" key="2">
    <source>
        <dbReference type="EMBL" id="UQS86386.1"/>
    </source>
</evidence>
<reference evidence="2" key="1">
    <citation type="journal article" date="2022" name="Int. J. Syst. Evol. Microbiol.">
        <title>Apilactobacillus apisilvae sp. nov., Nicolia spurrieriana gen. nov. sp. nov., Bombilactobacillus folatiphilus sp. nov. and Bombilactobacillus thymidiniphilus sp. nov., four new lactic acid bacterial isolates from stingless bees Tetragonula carbonaria and Austroplebeia australis.</title>
        <authorList>
            <person name="Oliphant S.A."/>
            <person name="Watson-Haigh N.S."/>
            <person name="Sumby K.M."/>
            <person name="Gardner J."/>
            <person name="Groom S."/>
            <person name="Jiranek V."/>
        </authorList>
    </citation>
    <scope>NUCLEOTIDE SEQUENCE</scope>
    <source>
        <strain evidence="2">SGEP1_A5</strain>
    </source>
</reference>
<dbReference type="PIRSF" id="PIRSF012509">
    <property type="entry name" value="CamS"/>
    <property type="match status" value="1"/>
</dbReference>